<evidence type="ECO:0000256" key="3">
    <source>
        <dbReference type="ARBA" id="ARBA00022576"/>
    </source>
</evidence>
<accession>A0A0S7C6E3</accession>
<dbReference type="PATRIC" id="fig|1678841.3.peg.3475"/>
<keyword evidence="9" id="KW-1185">Reference proteome</keyword>
<evidence type="ECO:0000256" key="6">
    <source>
        <dbReference type="RuleBase" id="RU000481"/>
    </source>
</evidence>
<dbReference type="PANTHER" id="PTHR46383">
    <property type="entry name" value="ASPARTATE AMINOTRANSFERASE"/>
    <property type="match status" value="1"/>
</dbReference>
<dbReference type="GO" id="GO:0008483">
    <property type="term" value="F:transaminase activity"/>
    <property type="evidence" value="ECO:0007669"/>
    <property type="project" value="UniProtKB-KW"/>
</dbReference>
<reference evidence="8" key="1">
    <citation type="journal article" date="2015" name="Genome Announc.">
        <title>Draft Genome Sequence of Bacteroidales Strain TBC1, a Novel Isolate from a Methanogenic Wastewater Treatment System.</title>
        <authorList>
            <person name="Tourlousse D.M."/>
            <person name="Matsuura N."/>
            <person name="Sun L."/>
            <person name="Toyonaga M."/>
            <person name="Kuroda K."/>
            <person name="Ohashi A."/>
            <person name="Cruz R."/>
            <person name="Yamaguchi T."/>
            <person name="Sekiguchi Y."/>
        </authorList>
    </citation>
    <scope>NUCLEOTIDE SEQUENCE [LARGE SCALE GENOMIC DNA]</scope>
    <source>
        <strain evidence="8">TBC1</strain>
    </source>
</reference>
<proteinExistence type="inferred from homology"/>
<dbReference type="OrthoDB" id="9802328at2"/>
<dbReference type="RefSeq" id="WP_062044856.1">
    <property type="nucleotide sequence ID" value="NZ_DF968183.1"/>
</dbReference>
<dbReference type="InterPro" id="IPR015421">
    <property type="entry name" value="PyrdxlP-dep_Trfase_major"/>
</dbReference>
<organism evidence="8">
    <name type="scientific">Lentimicrobium saccharophilum</name>
    <dbReference type="NCBI Taxonomy" id="1678841"/>
    <lineage>
        <taxon>Bacteria</taxon>
        <taxon>Pseudomonadati</taxon>
        <taxon>Bacteroidota</taxon>
        <taxon>Bacteroidia</taxon>
        <taxon>Bacteroidales</taxon>
        <taxon>Lentimicrobiaceae</taxon>
        <taxon>Lentimicrobium</taxon>
    </lineage>
</organism>
<feature type="domain" description="Aminotransferase class I/classII large" evidence="7">
    <location>
        <begin position="32"/>
        <end position="392"/>
    </location>
</feature>
<comment type="cofactor">
    <cofactor evidence="1 6">
        <name>pyridoxal 5'-phosphate</name>
        <dbReference type="ChEBI" id="CHEBI:597326"/>
    </cofactor>
</comment>
<dbReference type="FunFam" id="3.40.640.10:FF:000033">
    <property type="entry name" value="Aspartate aminotransferase"/>
    <property type="match status" value="1"/>
</dbReference>
<evidence type="ECO:0000256" key="2">
    <source>
        <dbReference type="ARBA" id="ARBA00007441"/>
    </source>
</evidence>
<dbReference type="Gene3D" id="3.90.1150.10">
    <property type="entry name" value="Aspartate Aminotransferase, domain 1"/>
    <property type="match status" value="1"/>
</dbReference>
<dbReference type="PANTHER" id="PTHR46383:SF1">
    <property type="entry name" value="ASPARTATE AMINOTRANSFERASE"/>
    <property type="match status" value="1"/>
</dbReference>
<comment type="similarity">
    <text evidence="2 6">Belongs to the class-I pyridoxal-phosphate-dependent aminotransferase family.</text>
</comment>
<sequence>MNILSERIHRLAESETLAMTRRSRELKEQGFDVINLSIGQPDFNTPDYIKEAAREALDQNFTFYPPVNGYLDLRKAICQKLKRDNNLDYTPDQVVVSTGAKQALANTMLSLVNPGDEVIVPAPYWVSYREIVKLAEGTSVVIKTGVETDFKVTPDQLEKAISPKTKVFIFSSPCNPTGSVYSREELSALAKVFEAHPGIFIISDEIYELINFKGRHESIAQFPELRDRVIIINGVSKGFAMTGWRLGYCVAAPEIAKACDKIQGQFTSGASSISQRAAIAAITTDPAKSEELRNMIDTFRNRRDLFLKLLNEIPGFRTNVPDGAFYIFPDVTWYYGKSNGNVKINNGTDLCNYLLDHAHVALVSGEAFGNPDCIRLSYATSNGELTEAARRIKETLALLH</sequence>
<dbReference type="Proteomes" id="UP000053091">
    <property type="component" value="Unassembled WGS sequence"/>
</dbReference>
<dbReference type="PROSITE" id="PS00105">
    <property type="entry name" value="AA_TRANSFER_CLASS_1"/>
    <property type="match status" value="1"/>
</dbReference>
<dbReference type="SUPFAM" id="SSF53383">
    <property type="entry name" value="PLP-dependent transferases"/>
    <property type="match status" value="1"/>
</dbReference>
<dbReference type="GO" id="GO:0030170">
    <property type="term" value="F:pyridoxal phosphate binding"/>
    <property type="evidence" value="ECO:0007669"/>
    <property type="project" value="InterPro"/>
</dbReference>
<keyword evidence="4 6" id="KW-0808">Transferase</keyword>
<evidence type="ECO:0000256" key="1">
    <source>
        <dbReference type="ARBA" id="ARBA00001933"/>
    </source>
</evidence>
<dbReference type="InterPro" id="IPR015422">
    <property type="entry name" value="PyrdxlP-dep_Trfase_small"/>
</dbReference>
<keyword evidence="3 6" id="KW-0032">Aminotransferase</keyword>
<name>A0A0S7C6E3_9BACT</name>
<dbReference type="EMBL" id="DF968183">
    <property type="protein sequence ID" value="GAP44912.1"/>
    <property type="molecule type" value="Genomic_DNA"/>
</dbReference>
<keyword evidence="5" id="KW-0663">Pyridoxal phosphate</keyword>
<dbReference type="CDD" id="cd00609">
    <property type="entry name" value="AAT_like"/>
    <property type="match status" value="1"/>
</dbReference>
<dbReference type="InterPro" id="IPR015424">
    <property type="entry name" value="PyrdxlP-dep_Trfase"/>
</dbReference>
<dbReference type="Gene3D" id="3.40.640.10">
    <property type="entry name" value="Type I PLP-dependent aspartate aminotransferase-like (Major domain)"/>
    <property type="match status" value="1"/>
</dbReference>
<dbReference type="InterPro" id="IPR004839">
    <property type="entry name" value="Aminotransferase_I/II_large"/>
</dbReference>
<dbReference type="GO" id="GO:0006520">
    <property type="term" value="P:amino acid metabolic process"/>
    <property type="evidence" value="ECO:0007669"/>
    <property type="project" value="InterPro"/>
</dbReference>
<evidence type="ECO:0000256" key="5">
    <source>
        <dbReference type="ARBA" id="ARBA00022898"/>
    </source>
</evidence>
<dbReference type="EC" id="2.6.1.-" evidence="6"/>
<dbReference type="Pfam" id="PF00155">
    <property type="entry name" value="Aminotran_1_2"/>
    <property type="match status" value="1"/>
</dbReference>
<evidence type="ECO:0000259" key="7">
    <source>
        <dbReference type="Pfam" id="PF00155"/>
    </source>
</evidence>
<dbReference type="InterPro" id="IPR004838">
    <property type="entry name" value="NHTrfase_class1_PyrdxlP-BS"/>
</dbReference>
<dbReference type="AlphaFoldDB" id="A0A0S7C6E3"/>
<gene>
    <name evidence="8" type="ORF">TBC1_12726</name>
</gene>
<evidence type="ECO:0000313" key="8">
    <source>
        <dbReference type="EMBL" id="GAP44912.1"/>
    </source>
</evidence>
<protein>
    <recommendedName>
        <fullName evidence="6">Aminotransferase</fullName>
        <ecNumber evidence="6">2.6.1.-</ecNumber>
    </recommendedName>
</protein>
<dbReference type="InterPro" id="IPR050596">
    <property type="entry name" value="AspAT/PAT-like"/>
</dbReference>
<evidence type="ECO:0000256" key="4">
    <source>
        <dbReference type="ARBA" id="ARBA00022679"/>
    </source>
</evidence>
<dbReference type="STRING" id="1678841.TBC1_12726"/>
<evidence type="ECO:0000313" key="9">
    <source>
        <dbReference type="Proteomes" id="UP000053091"/>
    </source>
</evidence>